<feature type="compositionally biased region" description="Low complexity" evidence="1">
    <location>
        <begin position="40"/>
        <end position="51"/>
    </location>
</feature>
<dbReference type="EMBL" id="JADBEB010000001">
    <property type="protein sequence ID" value="MBE1486193.1"/>
    <property type="molecule type" value="Genomic_DNA"/>
</dbReference>
<dbReference type="Gene3D" id="3.30.10.20">
    <property type="match status" value="1"/>
</dbReference>
<name>A0A927QY56_9ACTN</name>
<sequence>MADDDPPRSPDLPDVPDADGDAVPPVPPRAPTWAGRAEVPVRGPGTTGRPPSADWSYGDGSYADEPDGRRWWMPILIGVIALVLVTVLIVAGWVIIDSARRTTPAPPLPATSTPAATSVRTSAAPTTTAPDPTPTPTATAGTTVVVPPLVGLPEQAAVDLLEQFGLVPRIRFRGSDRPPGTVLETDPPAGDEVAPGDRVTLVIAESRLDPTPTAVPTTSAPPQGDG</sequence>
<evidence type="ECO:0000256" key="2">
    <source>
        <dbReference type="SAM" id="Phobius"/>
    </source>
</evidence>
<evidence type="ECO:0000256" key="1">
    <source>
        <dbReference type="SAM" id="MobiDB-lite"/>
    </source>
</evidence>
<accession>A0A927QY56</accession>
<keyword evidence="2" id="KW-0472">Membrane</keyword>
<dbReference type="RefSeq" id="WP_192766257.1">
    <property type="nucleotide sequence ID" value="NZ_JADBEB010000001.1"/>
</dbReference>
<protein>
    <recommendedName>
        <fullName evidence="3">PASTA domain-containing protein</fullName>
    </recommendedName>
</protein>
<dbReference type="AlphaFoldDB" id="A0A927QY56"/>
<evidence type="ECO:0000313" key="5">
    <source>
        <dbReference type="Proteomes" id="UP000649753"/>
    </source>
</evidence>
<evidence type="ECO:0000259" key="3">
    <source>
        <dbReference type="PROSITE" id="PS51178"/>
    </source>
</evidence>
<organism evidence="4 5">
    <name type="scientific">Plantactinospora soyae</name>
    <dbReference type="NCBI Taxonomy" id="1544732"/>
    <lineage>
        <taxon>Bacteria</taxon>
        <taxon>Bacillati</taxon>
        <taxon>Actinomycetota</taxon>
        <taxon>Actinomycetes</taxon>
        <taxon>Micromonosporales</taxon>
        <taxon>Micromonosporaceae</taxon>
        <taxon>Plantactinospora</taxon>
    </lineage>
</organism>
<feature type="region of interest" description="Disordered" evidence="1">
    <location>
        <begin position="1"/>
        <end position="60"/>
    </location>
</feature>
<keyword evidence="2" id="KW-1133">Transmembrane helix</keyword>
<dbReference type="CDD" id="cd06577">
    <property type="entry name" value="PASTA_pknB"/>
    <property type="match status" value="1"/>
</dbReference>
<feature type="domain" description="PASTA" evidence="3">
    <location>
        <begin position="141"/>
        <end position="205"/>
    </location>
</feature>
<feature type="region of interest" description="Disordered" evidence="1">
    <location>
        <begin position="175"/>
        <end position="194"/>
    </location>
</feature>
<feature type="region of interest" description="Disordered" evidence="1">
    <location>
        <begin position="205"/>
        <end position="226"/>
    </location>
</feature>
<dbReference type="Pfam" id="PF03793">
    <property type="entry name" value="PASTA"/>
    <property type="match status" value="1"/>
</dbReference>
<feature type="compositionally biased region" description="Low complexity" evidence="1">
    <location>
        <begin position="110"/>
        <end position="140"/>
    </location>
</feature>
<proteinExistence type="predicted"/>
<dbReference type="Proteomes" id="UP000649753">
    <property type="component" value="Unassembled WGS sequence"/>
</dbReference>
<dbReference type="InterPro" id="IPR005543">
    <property type="entry name" value="PASTA_dom"/>
</dbReference>
<gene>
    <name evidence="4" type="ORF">H4W31_001831</name>
</gene>
<reference evidence="4" key="1">
    <citation type="submission" date="2020-10" db="EMBL/GenBank/DDBJ databases">
        <title>Sequencing the genomes of 1000 actinobacteria strains.</title>
        <authorList>
            <person name="Klenk H.-P."/>
        </authorList>
    </citation>
    <scope>NUCLEOTIDE SEQUENCE</scope>
    <source>
        <strain evidence="4">DSM 46832</strain>
    </source>
</reference>
<comment type="caution">
    <text evidence="4">The sequence shown here is derived from an EMBL/GenBank/DDBJ whole genome shotgun (WGS) entry which is preliminary data.</text>
</comment>
<keyword evidence="5" id="KW-1185">Reference proteome</keyword>
<keyword evidence="2" id="KW-0812">Transmembrane</keyword>
<feature type="compositionally biased region" description="Low complexity" evidence="1">
    <location>
        <begin position="210"/>
        <end position="226"/>
    </location>
</feature>
<feature type="transmembrane region" description="Helical" evidence="2">
    <location>
        <begin position="71"/>
        <end position="96"/>
    </location>
</feature>
<dbReference type="SMART" id="SM00740">
    <property type="entry name" value="PASTA"/>
    <property type="match status" value="1"/>
</dbReference>
<dbReference type="PROSITE" id="PS51178">
    <property type="entry name" value="PASTA"/>
    <property type="match status" value="1"/>
</dbReference>
<evidence type="ECO:0000313" key="4">
    <source>
        <dbReference type="EMBL" id="MBE1486193.1"/>
    </source>
</evidence>
<feature type="region of interest" description="Disordered" evidence="1">
    <location>
        <begin position="101"/>
        <end position="140"/>
    </location>
</feature>